<evidence type="ECO:0000256" key="1">
    <source>
        <dbReference type="SAM" id="SignalP"/>
    </source>
</evidence>
<feature type="chain" id="PRO_5015176089" evidence="1">
    <location>
        <begin position="19"/>
        <end position="58"/>
    </location>
</feature>
<feature type="signal peptide" evidence="1">
    <location>
        <begin position="1"/>
        <end position="18"/>
    </location>
</feature>
<name>A0A2P2QUP7_RHIMU</name>
<sequence length="58" mass="6767">MCLIKLLQLKCLFHLNRGFYVVITKPNDARALSFDKFSPLRSLCPSNPCPSQWQLVWE</sequence>
<evidence type="ECO:0000313" key="2">
    <source>
        <dbReference type="EMBL" id="MBX70668.1"/>
    </source>
</evidence>
<keyword evidence="1" id="KW-0732">Signal</keyword>
<proteinExistence type="predicted"/>
<organism evidence="2">
    <name type="scientific">Rhizophora mucronata</name>
    <name type="common">Asiatic mangrove</name>
    <dbReference type="NCBI Taxonomy" id="61149"/>
    <lineage>
        <taxon>Eukaryota</taxon>
        <taxon>Viridiplantae</taxon>
        <taxon>Streptophyta</taxon>
        <taxon>Embryophyta</taxon>
        <taxon>Tracheophyta</taxon>
        <taxon>Spermatophyta</taxon>
        <taxon>Magnoliopsida</taxon>
        <taxon>eudicotyledons</taxon>
        <taxon>Gunneridae</taxon>
        <taxon>Pentapetalae</taxon>
        <taxon>rosids</taxon>
        <taxon>fabids</taxon>
        <taxon>Malpighiales</taxon>
        <taxon>Rhizophoraceae</taxon>
        <taxon>Rhizophora</taxon>
    </lineage>
</organism>
<dbReference type="EMBL" id="GGEC01090184">
    <property type="protein sequence ID" value="MBX70668.1"/>
    <property type="molecule type" value="Transcribed_RNA"/>
</dbReference>
<protein>
    <submittedName>
        <fullName evidence="2">Uncharacterized protein</fullName>
    </submittedName>
</protein>
<reference evidence="2" key="1">
    <citation type="submission" date="2018-02" db="EMBL/GenBank/DDBJ databases">
        <title>Rhizophora mucronata_Transcriptome.</title>
        <authorList>
            <person name="Meera S.P."/>
            <person name="Sreeshan A."/>
            <person name="Augustine A."/>
        </authorList>
    </citation>
    <scope>NUCLEOTIDE SEQUENCE</scope>
    <source>
        <tissue evidence="2">Leaf</tissue>
    </source>
</reference>
<dbReference type="AlphaFoldDB" id="A0A2P2QUP7"/>
<accession>A0A2P2QUP7</accession>